<dbReference type="PANTHER" id="PTHR43229:SF2">
    <property type="entry name" value="NODULATION PROTEIN J"/>
    <property type="match status" value="1"/>
</dbReference>
<feature type="transmembrane region" description="Helical" evidence="5">
    <location>
        <begin position="229"/>
        <end position="246"/>
    </location>
</feature>
<dbReference type="OrthoDB" id="384447at2"/>
<evidence type="ECO:0000256" key="4">
    <source>
        <dbReference type="ARBA" id="ARBA00023136"/>
    </source>
</evidence>
<keyword evidence="4 5" id="KW-0472">Membrane</keyword>
<dbReference type="Proteomes" id="UP000004757">
    <property type="component" value="Unassembled WGS sequence"/>
</dbReference>
<evidence type="ECO:0000256" key="5">
    <source>
        <dbReference type="SAM" id="Phobius"/>
    </source>
</evidence>
<evidence type="ECO:0000313" key="7">
    <source>
        <dbReference type="EMBL" id="EFF41240.1"/>
    </source>
</evidence>
<reference evidence="7 8" key="1">
    <citation type="submission" date="2010-03" db="EMBL/GenBank/DDBJ databases">
        <authorList>
            <person name="Glass J.I."/>
            <person name="Benders G.A."/>
            <person name="Durkin A.S."/>
            <person name="Farmerie W.G."/>
            <person name="Hlavinka K."/>
            <person name="Hostetler J."/>
            <person name="Jackson J."/>
            <person name="May M.A."/>
            <person name="Miller R.H."/>
            <person name="Paralanov V."/>
            <person name="Radune D."/>
            <person name="Szczypinski B."/>
            <person name="Brown D.R."/>
        </authorList>
    </citation>
    <scope>NUCLEOTIDE SEQUENCE [LARGE SCALE GENOMIC DNA]</scope>
    <source>
        <strain evidence="7 8">A21JP2</strain>
    </source>
</reference>
<proteinExistence type="predicted"/>
<evidence type="ECO:0000256" key="2">
    <source>
        <dbReference type="ARBA" id="ARBA00022692"/>
    </source>
</evidence>
<dbReference type="GO" id="GO:0140359">
    <property type="term" value="F:ABC-type transporter activity"/>
    <property type="evidence" value="ECO:0007669"/>
    <property type="project" value="InterPro"/>
</dbReference>
<feature type="transmembrane region" description="Helical" evidence="5">
    <location>
        <begin position="27"/>
        <end position="45"/>
    </location>
</feature>
<feature type="transmembrane region" description="Helical" evidence="5">
    <location>
        <begin position="284"/>
        <end position="305"/>
    </location>
</feature>
<protein>
    <submittedName>
        <fullName evidence="7">ABC-2 type transporter</fullName>
    </submittedName>
</protein>
<accession>D4XWZ4</accession>
<keyword evidence="8" id="KW-1185">Reference proteome</keyword>
<name>D4XWZ4_9BACT</name>
<feature type="transmembrane region" description="Helical" evidence="5">
    <location>
        <begin position="198"/>
        <end position="217"/>
    </location>
</feature>
<evidence type="ECO:0000256" key="1">
    <source>
        <dbReference type="ARBA" id="ARBA00004141"/>
    </source>
</evidence>
<comment type="caution">
    <text evidence="7">The sequence shown here is derived from an EMBL/GenBank/DDBJ whole genome shotgun (WGS) entry which is preliminary data.</text>
</comment>
<dbReference type="PANTHER" id="PTHR43229">
    <property type="entry name" value="NODULATION PROTEIN J"/>
    <property type="match status" value="1"/>
</dbReference>
<feature type="domain" description="ABC-2 type transporter transmembrane" evidence="6">
    <location>
        <begin position="9"/>
        <end position="246"/>
    </location>
</feature>
<dbReference type="GO" id="GO:0016020">
    <property type="term" value="C:membrane"/>
    <property type="evidence" value="ECO:0007669"/>
    <property type="project" value="UniProtKB-SubCell"/>
</dbReference>
<dbReference type="eggNOG" id="COG0842">
    <property type="taxonomic scope" value="Bacteria"/>
</dbReference>
<keyword evidence="3 5" id="KW-1133">Transmembrane helix</keyword>
<sequence>MQNSFKMSLYYLTKRNFLNFFKDTKKIFFTILTPLILLLFFGFFLNKFSDESFDKLFKGLETTPNITNVKLQEIHRHAFVISFLFIGLLSITAISNAVSLSSIMVQDKQNELLNDFYISPIKNYLIKLSYLLFNIVFNFILSLMIIILVTIYLAIRGLIFTNLVYSILLIVPLTLVNCIVHSIIFVFIFSFIKNLGVFNALASILGTFVGIFVGAYFPLSSFPTWLQSIFSLIPATQMAAIFRNLLYTSLLSNYYGADIIEKLPEWFTNFINTKGLIITYKVEWFYSLTYVVGFGLVFLLMIIFIKTNHAKK</sequence>
<keyword evidence="2 5" id="KW-0812">Transmembrane</keyword>
<feature type="transmembrane region" description="Helical" evidence="5">
    <location>
        <begin position="124"/>
        <end position="155"/>
    </location>
</feature>
<evidence type="ECO:0000259" key="6">
    <source>
        <dbReference type="Pfam" id="PF01061"/>
    </source>
</evidence>
<dbReference type="STRING" id="747682.MALL_0270"/>
<feature type="transmembrane region" description="Helical" evidence="5">
    <location>
        <begin position="167"/>
        <end position="192"/>
    </location>
</feature>
<gene>
    <name evidence="7" type="ORF">MALL_0270</name>
</gene>
<dbReference type="EMBL" id="ADNC01000027">
    <property type="protein sequence ID" value="EFF41240.1"/>
    <property type="molecule type" value="Genomic_DNA"/>
</dbReference>
<dbReference type="InterPro" id="IPR051784">
    <property type="entry name" value="Nod_factor_ABC_transporter"/>
</dbReference>
<organism evidence="7 8">
    <name type="scientific">Mycoplasmopsis alligatoris A21JP2</name>
    <dbReference type="NCBI Taxonomy" id="747682"/>
    <lineage>
        <taxon>Bacteria</taxon>
        <taxon>Bacillati</taxon>
        <taxon>Mycoplasmatota</taxon>
        <taxon>Mycoplasmoidales</taxon>
        <taxon>Metamycoplasmataceae</taxon>
        <taxon>Mycoplasmopsis</taxon>
    </lineage>
</organism>
<dbReference type="Pfam" id="PF01061">
    <property type="entry name" value="ABC2_membrane"/>
    <property type="match status" value="1"/>
</dbReference>
<dbReference type="AlphaFoldDB" id="D4XWZ4"/>
<evidence type="ECO:0000313" key="8">
    <source>
        <dbReference type="Proteomes" id="UP000004757"/>
    </source>
</evidence>
<comment type="subcellular location">
    <subcellularLocation>
        <location evidence="1">Membrane</location>
        <topology evidence="1">Multi-pass membrane protein</topology>
    </subcellularLocation>
</comment>
<evidence type="ECO:0000256" key="3">
    <source>
        <dbReference type="ARBA" id="ARBA00022989"/>
    </source>
</evidence>
<dbReference type="InterPro" id="IPR013525">
    <property type="entry name" value="ABC2_TM"/>
</dbReference>
<feature type="transmembrane region" description="Helical" evidence="5">
    <location>
        <begin position="78"/>
        <end position="104"/>
    </location>
</feature>